<evidence type="ECO:0000256" key="1">
    <source>
        <dbReference type="ARBA" id="ARBA00009362"/>
    </source>
</evidence>
<dbReference type="SUPFAM" id="SSF160374">
    <property type="entry name" value="RplX-like"/>
    <property type="match status" value="1"/>
</dbReference>
<dbReference type="Pfam" id="PF01775">
    <property type="entry name" value="Ribosomal_L18A"/>
    <property type="match status" value="1"/>
</dbReference>
<dbReference type="PANTHER" id="PTHR10052">
    <property type="entry name" value="60S RIBOSOMAL PROTEIN L18A"/>
    <property type="match status" value="1"/>
</dbReference>
<evidence type="ECO:0000313" key="5">
    <source>
        <dbReference type="EMBL" id="OMJ18584.1"/>
    </source>
</evidence>
<keyword evidence="6" id="KW-1185">Reference proteome</keyword>
<dbReference type="OrthoDB" id="1294322at2759"/>
<evidence type="ECO:0000259" key="4">
    <source>
        <dbReference type="Pfam" id="PF01775"/>
    </source>
</evidence>
<evidence type="ECO:0000256" key="2">
    <source>
        <dbReference type="ARBA" id="ARBA00022980"/>
    </source>
</evidence>
<organism evidence="5 6">
    <name type="scientific">Smittium culicis</name>
    <dbReference type="NCBI Taxonomy" id="133412"/>
    <lineage>
        <taxon>Eukaryota</taxon>
        <taxon>Fungi</taxon>
        <taxon>Fungi incertae sedis</taxon>
        <taxon>Zoopagomycota</taxon>
        <taxon>Kickxellomycotina</taxon>
        <taxon>Harpellomycetes</taxon>
        <taxon>Harpellales</taxon>
        <taxon>Legeriomycetaceae</taxon>
        <taxon>Smittium</taxon>
    </lineage>
</organism>
<reference evidence="5 6" key="1">
    <citation type="submission" date="2017-01" db="EMBL/GenBank/DDBJ databases">
        <authorList>
            <person name="Mah S.A."/>
            <person name="Swanson W.J."/>
            <person name="Moy G.W."/>
            <person name="Vacquier V.D."/>
        </authorList>
    </citation>
    <scope>NUCLEOTIDE SEQUENCE [LARGE SCALE GENOMIC DNA]</scope>
    <source>
        <strain evidence="5 6">GSMNP</strain>
    </source>
</reference>
<dbReference type="InterPro" id="IPR021138">
    <property type="entry name" value="Ribosomal_eL20_eukaryotes"/>
</dbReference>
<proteinExistence type="inferred from homology"/>
<evidence type="ECO:0000313" key="6">
    <source>
        <dbReference type="Proteomes" id="UP000187283"/>
    </source>
</evidence>
<dbReference type="InterPro" id="IPR028877">
    <property type="entry name" value="Ribosomal_eL20"/>
</dbReference>
<feature type="non-terminal residue" evidence="5">
    <location>
        <position position="1"/>
    </location>
</feature>
<dbReference type="AlphaFoldDB" id="A0A1R1XVD3"/>
<dbReference type="FunFam" id="3.10.20.10:FF:000002">
    <property type="entry name" value="60S ribosomal protein L18a"/>
    <property type="match status" value="1"/>
</dbReference>
<protein>
    <submittedName>
        <fullName evidence="5">60S ribosomal protein L20-B</fullName>
    </submittedName>
</protein>
<sequence length="178" mass="21271">IIFYQMREYQVIGRKLPTEKEPKPQMYRMRIFAPSQIIAKSRFWYFLTKLRKVKKTGSEIVSINEIVEKKPTAVKNYGIWIRYDSRSGTHNMYKEYRDCSRAAAVESCYQDLAARHRARFRSIQIIRVTELAAKDVKRNYIRQFINSTIKFPLPHHIRRPAVKRHRSLLIASRPSTFY</sequence>
<dbReference type="FunFam" id="3.10.20.10:FF:000001">
    <property type="entry name" value="60S ribosomal protein L18a"/>
    <property type="match status" value="1"/>
</dbReference>
<comment type="similarity">
    <text evidence="1">Belongs to the eukaryotic ribosomal protein eL20 family.</text>
</comment>
<accession>A0A1R1XVD3</accession>
<dbReference type="PIRSF" id="PIRSF002190">
    <property type="entry name" value="Ribosomal_L18a"/>
    <property type="match status" value="1"/>
</dbReference>
<dbReference type="GO" id="GO:1990904">
    <property type="term" value="C:ribonucleoprotein complex"/>
    <property type="evidence" value="ECO:0007669"/>
    <property type="project" value="UniProtKB-KW"/>
</dbReference>
<name>A0A1R1XVD3_9FUNG</name>
<evidence type="ECO:0000256" key="3">
    <source>
        <dbReference type="ARBA" id="ARBA00023274"/>
    </source>
</evidence>
<dbReference type="Gene3D" id="3.10.20.10">
    <property type="match status" value="2"/>
</dbReference>
<feature type="domain" description="Large ribosomal subunit protein eL20" evidence="4">
    <location>
        <begin position="6"/>
        <end position="128"/>
    </location>
</feature>
<dbReference type="InterPro" id="IPR023573">
    <property type="entry name" value="Ribosomal_eL20_dom"/>
</dbReference>
<dbReference type="EMBL" id="LSSN01001708">
    <property type="protein sequence ID" value="OMJ18584.1"/>
    <property type="molecule type" value="Genomic_DNA"/>
</dbReference>
<dbReference type="GO" id="GO:0005840">
    <property type="term" value="C:ribosome"/>
    <property type="evidence" value="ECO:0007669"/>
    <property type="project" value="UniProtKB-KW"/>
</dbReference>
<dbReference type="GO" id="GO:0006412">
    <property type="term" value="P:translation"/>
    <property type="evidence" value="ECO:0007669"/>
    <property type="project" value="InterPro"/>
</dbReference>
<keyword evidence="3" id="KW-0687">Ribonucleoprotein</keyword>
<keyword evidence="2 5" id="KW-0689">Ribosomal protein</keyword>
<dbReference type="GO" id="GO:0003735">
    <property type="term" value="F:structural constituent of ribosome"/>
    <property type="evidence" value="ECO:0007669"/>
    <property type="project" value="InterPro"/>
</dbReference>
<dbReference type="HAMAP" id="MF_00273">
    <property type="entry name" value="Ribosomal_eL20"/>
    <property type="match status" value="1"/>
</dbReference>
<comment type="caution">
    <text evidence="5">The sequence shown here is derived from an EMBL/GenBank/DDBJ whole genome shotgun (WGS) entry which is preliminary data.</text>
</comment>
<gene>
    <name evidence="5" type="ORF">AYI70_g5283</name>
</gene>
<dbReference type="Proteomes" id="UP000187283">
    <property type="component" value="Unassembled WGS sequence"/>
</dbReference>
<dbReference type="STRING" id="133412.A0A1R1XVD3"/>